<accession>A0A5R8M0N0</accession>
<protein>
    <submittedName>
        <fullName evidence="1">Uncharacterized protein</fullName>
    </submittedName>
</protein>
<name>A0A5R8M0N0_9FLAO</name>
<proteinExistence type="predicted"/>
<gene>
    <name evidence="1" type="ORF">FEK29_13875</name>
</gene>
<evidence type="ECO:0000313" key="1">
    <source>
        <dbReference type="EMBL" id="TLF43198.1"/>
    </source>
</evidence>
<evidence type="ECO:0000313" key="2">
    <source>
        <dbReference type="Proteomes" id="UP000308382"/>
    </source>
</evidence>
<sequence length="73" mass="8853">MELIKVKQGKRLQFINNEYEHFMEVFQVTDRPEQSENGYKIRLNGELVGDFRTYPPFSKECKTLIKDYKLEEY</sequence>
<dbReference type="Proteomes" id="UP000308382">
    <property type="component" value="Unassembled WGS sequence"/>
</dbReference>
<dbReference type="EMBL" id="VBUK01000009">
    <property type="protein sequence ID" value="TLF43198.1"/>
    <property type="molecule type" value="Genomic_DNA"/>
</dbReference>
<dbReference type="AlphaFoldDB" id="A0A5R8M0N0"/>
<comment type="caution">
    <text evidence="1">The sequence shown here is derived from an EMBL/GenBank/DDBJ whole genome shotgun (WGS) entry which is preliminary data.</text>
</comment>
<keyword evidence="2" id="KW-1185">Reference proteome</keyword>
<organism evidence="1 2">
    <name type="scientific">Maribacter aurantiacus</name>
    <dbReference type="NCBI Taxonomy" id="1882343"/>
    <lineage>
        <taxon>Bacteria</taxon>
        <taxon>Pseudomonadati</taxon>
        <taxon>Bacteroidota</taxon>
        <taxon>Flavobacteriia</taxon>
        <taxon>Flavobacteriales</taxon>
        <taxon>Flavobacteriaceae</taxon>
        <taxon>Maribacter</taxon>
    </lineage>
</organism>
<reference evidence="1 2" key="1">
    <citation type="journal article" date="2017" name="Int. J. Syst. Evol. Microbiol.">
        <title>Maripseudobacter aurantiacus gen. nov., sp. nov., a novel member of the family Flavobacteriaceae isolated from a sedimentation basin.</title>
        <authorList>
            <person name="Chen C."/>
            <person name="Su Y."/>
            <person name="Tao T."/>
            <person name="Fu G."/>
            <person name="Zhang C."/>
            <person name="Sun C."/>
            <person name="Zhang X."/>
            <person name="Wu M."/>
        </authorList>
    </citation>
    <scope>NUCLEOTIDE SEQUENCE [LARGE SCALE GENOMIC DNA]</scope>
    <source>
        <strain evidence="2">CDA4</strain>
    </source>
</reference>